<dbReference type="InterPro" id="IPR038763">
    <property type="entry name" value="DHH_sf"/>
</dbReference>
<dbReference type="PANTHER" id="PTHR30255:SF2">
    <property type="entry name" value="SINGLE-STRANDED-DNA-SPECIFIC EXONUCLEASE RECJ"/>
    <property type="match status" value="1"/>
</dbReference>
<organism evidence="9 10">
    <name type="scientific">Dethiosulfovibrio salsuginis</name>
    <dbReference type="NCBI Taxonomy" id="561720"/>
    <lineage>
        <taxon>Bacteria</taxon>
        <taxon>Thermotogati</taxon>
        <taxon>Synergistota</taxon>
        <taxon>Synergistia</taxon>
        <taxon>Synergistales</taxon>
        <taxon>Dethiosulfovibrionaceae</taxon>
        <taxon>Dethiosulfovibrio</taxon>
    </lineage>
</organism>
<evidence type="ECO:0000256" key="5">
    <source>
        <dbReference type="ARBA" id="ARBA00022839"/>
    </source>
</evidence>
<dbReference type="Pfam" id="PF02272">
    <property type="entry name" value="DHHA1"/>
    <property type="match status" value="1"/>
</dbReference>
<evidence type="ECO:0000256" key="3">
    <source>
        <dbReference type="ARBA" id="ARBA00022722"/>
    </source>
</evidence>
<keyword evidence="10" id="KW-1185">Reference proteome</keyword>
<feature type="domain" description="DHHA1" evidence="7">
    <location>
        <begin position="344"/>
        <end position="429"/>
    </location>
</feature>
<keyword evidence="5 9" id="KW-0269">Exonuclease</keyword>
<sequence length="547" mass="59799">MLPVCSTELIDIFSLDRESSDLAHSLGCSELVAAVLRSKGFSDMESMSKRLSLDLKDCLNGLDIGPGSVETALEWGKAVPGARVMVYGDYDVDGVCSSALAVEMARESGAKSVHYYLPHRQKEGYGVHLNVIKKALKGGIETLIVTDCGSKDVESIEYAVDNGMNVMVFDHHSVEGNTIDIEAFVNPQRGGSEEAKTLCATAVLWSWAFSEGILPSRWLMERLDLVAMSTVGDCVSMGYLNRALVQEGLTVLKSSKRPGLARLVDRLGLVKEDIDESSLAMKLVPCLNAAGRMDVADLSLSVILTGDLSSIDRLEDLNVRRKKISSDIAADIAKKLENYVEHVMYNPDWPVGLLSAIASRLCSRYSLGFALAAPSGKGIKGTLRVPDGGNAVEILSELAPLLDSWGGHPYAAGFSVSNSRWEELSSALEIKLRSIEVAEKPETVVDYDPSMFDLLIWKDLNRIGPFGQDNPFPCFFTSREGGERLIPLGEGGVHAKIESGSKKLIAFNGACQHRSMERIRGWVYRPSINSWRGRKDLQFIVEKIVMF</sequence>
<keyword evidence="3" id="KW-0540">Nuclease</keyword>
<gene>
    <name evidence="9" type="ORF">SAMN06275492_11031</name>
</gene>
<comment type="similarity">
    <text evidence="1">Belongs to the RecJ family.</text>
</comment>
<dbReference type="AlphaFoldDB" id="A0A1X7JAB5"/>
<dbReference type="PANTHER" id="PTHR30255">
    <property type="entry name" value="SINGLE-STRANDED-DNA-SPECIFIC EXONUCLEASE RECJ"/>
    <property type="match status" value="1"/>
</dbReference>
<feature type="domain" description="RecJ OB" evidence="8">
    <location>
        <begin position="448"/>
        <end position="542"/>
    </location>
</feature>
<dbReference type="GO" id="GO:0003676">
    <property type="term" value="F:nucleic acid binding"/>
    <property type="evidence" value="ECO:0007669"/>
    <property type="project" value="InterPro"/>
</dbReference>
<dbReference type="InterPro" id="IPR041122">
    <property type="entry name" value="RecJ_OB"/>
</dbReference>
<dbReference type="EMBL" id="FXBB01000010">
    <property type="protein sequence ID" value="SMG24476.1"/>
    <property type="molecule type" value="Genomic_DNA"/>
</dbReference>
<evidence type="ECO:0000313" key="10">
    <source>
        <dbReference type="Proteomes" id="UP000193355"/>
    </source>
</evidence>
<reference evidence="10" key="1">
    <citation type="submission" date="2017-04" db="EMBL/GenBank/DDBJ databases">
        <authorList>
            <person name="Varghese N."/>
            <person name="Submissions S."/>
        </authorList>
    </citation>
    <scope>NUCLEOTIDE SEQUENCE [LARGE SCALE GENOMIC DNA]</scope>
    <source>
        <strain evidence="10">USBA 82</strain>
    </source>
</reference>
<keyword evidence="4" id="KW-0378">Hydrolase</keyword>
<dbReference type="SUPFAM" id="SSF64182">
    <property type="entry name" value="DHH phosphoesterases"/>
    <property type="match status" value="1"/>
</dbReference>
<evidence type="ECO:0000259" key="8">
    <source>
        <dbReference type="Pfam" id="PF17768"/>
    </source>
</evidence>
<name>A0A1X7JAB5_9BACT</name>
<dbReference type="InterPro" id="IPR003156">
    <property type="entry name" value="DHHA1_dom"/>
</dbReference>
<dbReference type="GO" id="GO:0004527">
    <property type="term" value="F:exonuclease activity"/>
    <property type="evidence" value="ECO:0007669"/>
    <property type="project" value="UniProtKB-KW"/>
</dbReference>
<proteinExistence type="inferred from homology"/>
<dbReference type="Pfam" id="PF01368">
    <property type="entry name" value="DHH"/>
    <property type="match status" value="1"/>
</dbReference>
<dbReference type="Pfam" id="PF17768">
    <property type="entry name" value="RecJ_OB"/>
    <property type="match status" value="1"/>
</dbReference>
<dbReference type="InterPro" id="IPR051673">
    <property type="entry name" value="SSDNA_exonuclease_RecJ"/>
</dbReference>
<dbReference type="Gene3D" id="3.90.1640.30">
    <property type="match status" value="1"/>
</dbReference>
<dbReference type="STRING" id="561720.SAMN06275492_11031"/>
<evidence type="ECO:0000256" key="1">
    <source>
        <dbReference type="ARBA" id="ARBA00005915"/>
    </source>
</evidence>
<evidence type="ECO:0000256" key="4">
    <source>
        <dbReference type="ARBA" id="ARBA00022801"/>
    </source>
</evidence>
<evidence type="ECO:0000313" key="9">
    <source>
        <dbReference type="EMBL" id="SMG24476.1"/>
    </source>
</evidence>
<dbReference type="Gene3D" id="3.10.310.30">
    <property type="match status" value="1"/>
</dbReference>
<feature type="domain" description="DDH" evidence="6">
    <location>
        <begin position="83"/>
        <end position="206"/>
    </location>
</feature>
<evidence type="ECO:0000259" key="6">
    <source>
        <dbReference type="Pfam" id="PF01368"/>
    </source>
</evidence>
<dbReference type="InterPro" id="IPR001667">
    <property type="entry name" value="DDH_dom"/>
</dbReference>
<evidence type="ECO:0000259" key="7">
    <source>
        <dbReference type="Pfam" id="PF02272"/>
    </source>
</evidence>
<accession>A0A1X7JAB5</accession>
<protein>
    <recommendedName>
        <fullName evidence="2">Single-stranded-DNA-specific exonuclease RecJ</fullName>
    </recommendedName>
</protein>
<evidence type="ECO:0000256" key="2">
    <source>
        <dbReference type="ARBA" id="ARBA00019841"/>
    </source>
</evidence>
<dbReference type="Proteomes" id="UP000193355">
    <property type="component" value="Unassembled WGS sequence"/>
</dbReference>